<keyword evidence="4" id="KW-1185">Reference proteome</keyword>
<feature type="region of interest" description="Disordered" evidence="1">
    <location>
        <begin position="1"/>
        <end position="93"/>
    </location>
</feature>
<feature type="compositionally biased region" description="Polar residues" evidence="1">
    <location>
        <begin position="1"/>
        <end position="31"/>
    </location>
</feature>
<dbReference type="eggNOG" id="ENOG502RQ9G">
    <property type="taxonomic scope" value="Eukaryota"/>
</dbReference>
<dbReference type="RefSeq" id="XP_722735.2">
    <property type="nucleotide sequence ID" value="XM_717642.2"/>
</dbReference>
<feature type="compositionally biased region" description="Polar residues" evidence="1">
    <location>
        <begin position="38"/>
        <end position="50"/>
    </location>
</feature>
<reference evidence="3 4" key="2">
    <citation type="journal article" date="2007" name="Genome Biol.">
        <title>Assembly of the Candida albicans genome into sixteen supercontigs aligned on the eight chromosomes.</title>
        <authorList>
            <person name="van het Hoog M."/>
            <person name="Rast T.J."/>
            <person name="Martchenko M."/>
            <person name="Grindle S."/>
            <person name="Dignard D."/>
            <person name="Hogues H."/>
            <person name="Cuomo C."/>
            <person name="Berriman M."/>
            <person name="Scherer S."/>
            <person name="Magee B.B."/>
            <person name="Whiteway M."/>
            <person name="Chibana H."/>
            <person name="Nantel A."/>
            <person name="Magee P.T."/>
        </authorList>
    </citation>
    <scope>GENOME REANNOTATION</scope>
    <source>
        <strain evidence="4">SC5314 / ATCC MYA-2876</strain>
    </source>
</reference>
<dbReference type="VEuPathDB" id="FungiDB:C4_01240C_A"/>
<evidence type="ECO:0000313" key="2">
    <source>
        <dbReference type="CGD" id="CAL0000175797"/>
    </source>
</evidence>
<reference evidence="3 4" key="1">
    <citation type="journal article" date="2004" name="Proc. Natl. Acad. Sci. U.S.A.">
        <title>The diploid genome sequence of Candida albicans.</title>
        <authorList>
            <person name="Jones T."/>
            <person name="Federspiel N.A."/>
            <person name="Chibana H."/>
            <person name="Dungan J."/>
            <person name="Kalman S."/>
            <person name="Magee B.B."/>
            <person name="Newport G."/>
            <person name="Thorstenson Y.R."/>
            <person name="Agabian N."/>
            <person name="Magee P.T."/>
            <person name="Davis R.W."/>
            <person name="Scherer S."/>
        </authorList>
    </citation>
    <scope>NUCLEOTIDE SEQUENCE [LARGE SCALE GENOMIC DNA]</scope>
    <source>
        <strain evidence="4">SC5314 / ATCC MYA-2876</strain>
    </source>
</reference>
<dbReference type="SMR" id="A0A1D8PLC8"/>
<proteinExistence type="predicted"/>
<dbReference type="AlphaFoldDB" id="A0A1D8PLC8"/>
<dbReference type="EMBL" id="CP017626">
    <property type="protein sequence ID" value="AOW28908.1"/>
    <property type="molecule type" value="Genomic_DNA"/>
</dbReference>
<sequence>METPTTPNSKENSRNYTCQVTSPDITYNDIPSSPPMSVLNQLIKHQQARSTKLMKPFSSSSSPPNSETDDLSPLRTNKNRGKHYHHPVESSRSQNFNLRNKHDKIRQVRNQHRHDKLMINREKINDQQSKRDINDQYEKEYESITEGLDIDRLIEDEQNNTEIQGWLEHYEEEAEEREWEEDADLIDMIQSLELEDKAMN</sequence>
<name>A0A1D8PLC8_CANAL</name>
<dbReference type="Proteomes" id="UP000000559">
    <property type="component" value="Chromosome 4"/>
</dbReference>
<organism evidence="3 4">
    <name type="scientific">Candida albicans (strain SC5314 / ATCC MYA-2876)</name>
    <name type="common">Yeast</name>
    <dbReference type="NCBI Taxonomy" id="237561"/>
    <lineage>
        <taxon>Eukaryota</taxon>
        <taxon>Fungi</taxon>
        <taxon>Dikarya</taxon>
        <taxon>Ascomycota</taxon>
        <taxon>Saccharomycotina</taxon>
        <taxon>Pichiomycetes</taxon>
        <taxon>Debaryomycetaceae</taxon>
        <taxon>Candida/Lodderomyces clade</taxon>
        <taxon>Candida</taxon>
    </lineage>
</organism>
<dbReference type="OrthoDB" id="4020157at2759"/>
<accession>A0A1D8PLC8</accession>
<evidence type="ECO:0000313" key="4">
    <source>
        <dbReference type="Proteomes" id="UP000000559"/>
    </source>
</evidence>
<gene>
    <name evidence="3" type="ordered locus">CAALFM_C401240CA</name>
    <name evidence="2" type="ordered locus">orf19.12135</name>
</gene>
<dbReference type="InParanoid" id="A0A1D8PLC8"/>
<evidence type="ECO:0000256" key="1">
    <source>
        <dbReference type="SAM" id="MobiDB-lite"/>
    </source>
</evidence>
<protein>
    <submittedName>
        <fullName evidence="3">Uncharacterized protein</fullName>
    </submittedName>
</protein>
<evidence type="ECO:0000313" key="3">
    <source>
        <dbReference type="EMBL" id="AOW28908.1"/>
    </source>
</evidence>
<dbReference type="KEGG" id="cal:CAALFM_C401240CA"/>
<dbReference type="CGD" id="CAL0000175797">
    <property type="gene designation" value="orf19.12135"/>
</dbReference>
<feature type="compositionally biased region" description="Low complexity" evidence="1">
    <location>
        <begin position="56"/>
        <end position="66"/>
    </location>
</feature>
<reference evidence="3 4" key="3">
    <citation type="journal article" date="2013" name="Genome Biol.">
        <title>Assembly of a phased diploid Candida albicans genome facilitates allele-specific measurements and provides a simple model for repeat and indel structure.</title>
        <authorList>
            <person name="Muzzey D."/>
            <person name="Schwartz K."/>
            <person name="Weissman J.S."/>
            <person name="Sherlock G."/>
        </authorList>
    </citation>
    <scope>NUCLEOTIDE SEQUENCE [LARGE SCALE GENOMIC DNA]</scope>
    <source>
        <strain evidence="4">SC5314 / ATCC MYA-2876</strain>
    </source>
</reference>
<dbReference type="GeneID" id="3635705"/>